<protein>
    <submittedName>
        <fullName evidence="2">FAS-associated factor 2</fullName>
    </submittedName>
</protein>
<accession>V8NXN0</accession>
<feature type="non-terminal residue" evidence="2">
    <location>
        <position position="1"/>
    </location>
</feature>
<evidence type="ECO:0000256" key="1">
    <source>
        <dbReference type="SAM" id="MobiDB-lite"/>
    </source>
</evidence>
<keyword evidence="3" id="KW-1185">Reference proteome</keyword>
<comment type="caution">
    <text evidence="2">The sequence shown here is derived from an EMBL/GenBank/DDBJ whole genome shotgun (WGS) entry which is preliminary data.</text>
</comment>
<feature type="non-terminal residue" evidence="2">
    <location>
        <position position="127"/>
    </location>
</feature>
<name>V8NXN0_OPHHA</name>
<dbReference type="AlphaFoldDB" id="V8NXN0"/>
<dbReference type="EMBL" id="AZIM01001560">
    <property type="protein sequence ID" value="ETE66428.1"/>
    <property type="molecule type" value="Genomic_DNA"/>
</dbReference>
<gene>
    <name evidence="2" type="primary">FAF2</name>
    <name evidence="2" type="ORF">L345_07790</name>
</gene>
<sequence>LNLRILASFVSPDIWKEGRREGRERRRKEKEEEKEGREGRKEERRKMSEYNLRILACFVSPDIRRVKLLNQDPDDANKEHKVNPAKKQAVVKRIQIPPPRLCLSEAVWKGHQRRKYDPGTVQTARIV</sequence>
<dbReference type="Proteomes" id="UP000018936">
    <property type="component" value="Unassembled WGS sequence"/>
</dbReference>
<reference evidence="2 3" key="1">
    <citation type="journal article" date="2013" name="Proc. Natl. Acad. Sci. U.S.A.">
        <title>The king cobra genome reveals dynamic gene evolution and adaptation in the snake venom system.</title>
        <authorList>
            <person name="Vonk F.J."/>
            <person name="Casewell N.R."/>
            <person name="Henkel C.V."/>
            <person name="Heimberg A.M."/>
            <person name="Jansen H.J."/>
            <person name="McCleary R.J."/>
            <person name="Kerkkamp H.M."/>
            <person name="Vos R.A."/>
            <person name="Guerreiro I."/>
            <person name="Calvete J.J."/>
            <person name="Wuster W."/>
            <person name="Woods A.E."/>
            <person name="Logan J.M."/>
            <person name="Harrison R.A."/>
            <person name="Castoe T.A."/>
            <person name="de Koning A.P."/>
            <person name="Pollock D.D."/>
            <person name="Yandell M."/>
            <person name="Calderon D."/>
            <person name="Renjifo C."/>
            <person name="Currier R.B."/>
            <person name="Salgado D."/>
            <person name="Pla D."/>
            <person name="Sanz L."/>
            <person name="Hyder A.S."/>
            <person name="Ribeiro J.M."/>
            <person name="Arntzen J.W."/>
            <person name="van den Thillart G.E."/>
            <person name="Boetzer M."/>
            <person name="Pirovano W."/>
            <person name="Dirks R.P."/>
            <person name="Spaink H.P."/>
            <person name="Duboule D."/>
            <person name="McGlinn E."/>
            <person name="Kini R.M."/>
            <person name="Richardson M.K."/>
        </authorList>
    </citation>
    <scope>NUCLEOTIDE SEQUENCE</scope>
    <source>
        <tissue evidence="2">Blood</tissue>
    </source>
</reference>
<evidence type="ECO:0000313" key="2">
    <source>
        <dbReference type="EMBL" id="ETE66428.1"/>
    </source>
</evidence>
<evidence type="ECO:0000313" key="3">
    <source>
        <dbReference type="Proteomes" id="UP000018936"/>
    </source>
</evidence>
<proteinExistence type="predicted"/>
<organism evidence="2 3">
    <name type="scientific">Ophiophagus hannah</name>
    <name type="common">King cobra</name>
    <name type="synonym">Naja hannah</name>
    <dbReference type="NCBI Taxonomy" id="8665"/>
    <lineage>
        <taxon>Eukaryota</taxon>
        <taxon>Metazoa</taxon>
        <taxon>Chordata</taxon>
        <taxon>Craniata</taxon>
        <taxon>Vertebrata</taxon>
        <taxon>Euteleostomi</taxon>
        <taxon>Lepidosauria</taxon>
        <taxon>Squamata</taxon>
        <taxon>Bifurcata</taxon>
        <taxon>Unidentata</taxon>
        <taxon>Episquamata</taxon>
        <taxon>Toxicofera</taxon>
        <taxon>Serpentes</taxon>
        <taxon>Colubroidea</taxon>
        <taxon>Elapidae</taxon>
        <taxon>Elapinae</taxon>
        <taxon>Ophiophagus</taxon>
    </lineage>
</organism>
<feature type="region of interest" description="Disordered" evidence="1">
    <location>
        <begin position="18"/>
        <end position="45"/>
    </location>
</feature>